<evidence type="ECO:0000256" key="1">
    <source>
        <dbReference type="SAM" id="MobiDB-lite"/>
    </source>
</evidence>
<gene>
    <name evidence="2" type="ORF">CPB84DRAFT_1761558</name>
</gene>
<organism evidence="2 3">
    <name type="scientific">Gymnopilus junonius</name>
    <name type="common">Spectacular rustgill mushroom</name>
    <name type="synonym">Gymnopilus spectabilis subsp. junonius</name>
    <dbReference type="NCBI Taxonomy" id="109634"/>
    <lineage>
        <taxon>Eukaryota</taxon>
        <taxon>Fungi</taxon>
        <taxon>Dikarya</taxon>
        <taxon>Basidiomycota</taxon>
        <taxon>Agaricomycotina</taxon>
        <taxon>Agaricomycetes</taxon>
        <taxon>Agaricomycetidae</taxon>
        <taxon>Agaricales</taxon>
        <taxon>Agaricineae</taxon>
        <taxon>Hymenogastraceae</taxon>
        <taxon>Gymnopilus</taxon>
    </lineage>
</organism>
<feature type="compositionally biased region" description="Polar residues" evidence="1">
    <location>
        <begin position="127"/>
        <end position="146"/>
    </location>
</feature>
<dbReference type="EMBL" id="JADNYJ010000003">
    <property type="protein sequence ID" value="KAF8912188.1"/>
    <property type="molecule type" value="Genomic_DNA"/>
</dbReference>
<reference evidence="2" key="1">
    <citation type="submission" date="2020-11" db="EMBL/GenBank/DDBJ databases">
        <authorList>
            <consortium name="DOE Joint Genome Institute"/>
            <person name="Ahrendt S."/>
            <person name="Riley R."/>
            <person name="Andreopoulos W."/>
            <person name="LaButti K."/>
            <person name="Pangilinan J."/>
            <person name="Ruiz-duenas F.J."/>
            <person name="Barrasa J.M."/>
            <person name="Sanchez-Garcia M."/>
            <person name="Camarero S."/>
            <person name="Miyauchi S."/>
            <person name="Serrano A."/>
            <person name="Linde D."/>
            <person name="Babiker R."/>
            <person name="Drula E."/>
            <person name="Ayuso-Fernandez I."/>
            <person name="Pacheco R."/>
            <person name="Padilla G."/>
            <person name="Ferreira P."/>
            <person name="Barriuso J."/>
            <person name="Kellner H."/>
            <person name="Castanera R."/>
            <person name="Alfaro M."/>
            <person name="Ramirez L."/>
            <person name="Pisabarro A.G."/>
            <person name="Kuo A."/>
            <person name="Tritt A."/>
            <person name="Lipzen A."/>
            <person name="He G."/>
            <person name="Yan M."/>
            <person name="Ng V."/>
            <person name="Cullen D."/>
            <person name="Martin F."/>
            <person name="Rosso M.-N."/>
            <person name="Henrissat B."/>
            <person name="Hibbett D."/>
            <person name="Martinez A.T."/>
            <person name="Grigoriev I.V."/>
        </authorList>
    </citation>
    <scope>NUCLEOTIDE SEQUENCE</scope>
    <source>
        <strain evidence="2">AH 44721</strain>
    </source>
</reference>
<proteinExistence type="predicted"/>
<evidence type="ECO:0000313" key="3">
    <source>
        <dbReference type="Proteomes" id="UP000724874"/>
    </source>
</evidence>
<keyword evidence="3" id="KW-1185">Reference proteome</keyword>
<feature type="region of interest" description="Disordered" evidence="1">
    <location>
        <begin position="106"/>
        <end position="176"/>
    </location>
</feature>
<name>A0A9P5NX57_GYMJU</name>
<comment type="caution">
    <text evidence="2">The sequence shown here is derived from an EMBL/GenBank/DDBJ whole genome shotgun (WGS) entry which is preliminary data.</text>
</comment>
<evidence type="ECO:0000313" key="2">
    <source>
        <dbReference type="EMBL" id="KAF8912188.1"/>
    </source>
</evidence>
<sequence>MSLIHGSHSQQISFLHPQDHRAETQHLMTVLLSITESQDEIIFIDRPSLMAGQTGSEIALGNFNEQNHHQDDTRDGRATTIAPWHPNSSNCCQIIHPPPSSSITPVGLVNGWSPSSAQSPPALSISKATHPTEPTINTSSPGSSSQHQKRKREENEQTPAPALALKKLKRPGKGQSAGLPMTQAVFMPVLHPKRLRQVLNYSSVPRGRPTDIFRIQTGQPTRGDWMTEEDEEYLESRKGHR</sequence>
<protein>
    <submittedName>
        <fullName evidence="2">Uncharacterized protein</fullName>
    </submittedName>
</protein>
<feature type="compositionally biased region" description="Low complexity" evidence="1">
    <location>
        <begin position="113"/>
        <end position="126"/>
    </location>
</feature>
<feature type="region of interest" description="Disordered" evidence="1">
    <location>
        <begin position="210"/>
        <end position="241"/>
    </location>
</feature>
<dbReference type="AlphaFoldDB" id="A0A9P5NX57"/>
<feature type="non-terminal residue" evidence="2">
    <location>
        <position position="241"/>
    </location>
</feature>
<dbReference type="Proteomes" id="UP000724874">
    <property type="component" value="Unassembled WGS sequence"/>
</dbReference>
<accession>A0A9P5NX57</accession>